<evidence type="ECO:0000259" key="1">
    <source>
        <dbReference type="Pfam" id="PF10536"/>
    </source>
</evidence>
<feature type="domain" description="Aminotransferase-like plant mobile" evidence="1">
    <location>
        <begin position="58"/>
        <end position="392"/>
    </location>
</feature>
<protein>
    <recommendedName>
        <fullName evidence="1">Aminotransferase-like plant mobile domain-containing protein</fullName>
    </recommendedName>
</protein>
<dbReference type="GO" id="GO:0010073">
    <property type="term" value="P:meristem maintenance"/>
    <property type="evidence" value="ECO:0007669"/>
    <property type="project" value="InterPro"/>
</dbReference>
<dbReference type="InterPro" id="IPR019557">
    <property type="entry name" value="AminoTfrase-like_pln_mobile"/>
</dbReference>
<gene>
    <name evidence="2" type="ORF">DCAR_0313126</name>
</gene>
<keyword evidence="3" id="KW-1185">Reference proteome</keyword>
<dbReference type="Pfam" id="PF10536">
    <property type="entry name" value="PMD"/>
    <property type="match status" value="1"/>
</dbReference>
<dbReference type="EMBL" id="CP093345">
    <property type="protein sequence ID" value="WOG93839.1"/>
    <property type="molecule type" value="Genomic_DNA"/>
</dbReference>
<name>A0AAF1ASK3_DAUCS</name>
<dbReference type="PANTHER" id="PTHR46033:SF8">
    <property type="entry name" value="PROTEIN MAINTENANCE OF MERISTEMS-LIKE"/>
    <property type="match status" value="1"/>
</dbReference>
<accession>A0AAF1ASK3</accession>
<reference evidence="2" key="2">
    <citation type="submission" date="2022-03" db="EMBL/GenBank/DDBJ databases">
        <title>Draft title - Genomic analysis of global carrot germplasm unveils the trajectory of domestication and the origin of high carotenoid orange carrot.</title>
        <authorList>
            <person name="Iorizzo M."/>
            <person name="Ellison S."/>
            <person name="Senalik D."/>
            <person name="Macko-Podgorni A."/>
            <person name="Grzebelus D."/>
            <person name="Bostan H."/>
            <person name="Rolling W."/>
            <person name="Curaba J."/>
            <person name="Simon P."/>
        </authorList>
    </citation>
    <scope>NUCLEOTIDE SEQUENCE</scope>
    <source>
        <tissue evidence="2">Leaf</tissue>
    </source>
</reference>
<sequence>MNPGPRDPSVLHLQPSHRSTEIWIAGGGDPQRCRRRNPNQEKFPRLHPRMIPLLLRTGFYGIARVTSLQLDWNLISALVERWRPETHTFHLPIGECTITLQDVAILLGLPVDGEPVVGVSQAEGGSWSDIVGHVFGQSPPPNRFNGARLQLSWFQSIFPKLADDASEEELIRYTQSYLLQLIAGTMFTDHSGGLVHCMWVPFIQDLEVCGRYAWGAAVLAYLYRELCKLWAWERLPTISPLRTNHSLIDEAFWAAHPKGPLGSRWLVRHAFSETTGRTVSLYRPYNEKILSALPAYCFTGQDIWRYRGPLVCIFIVEPHMADRVLRQFGMIQTIPTDAQYSHEMHQITLKGKAECNWIQKHQASITIWMSRLDNLAGGVVGDGAVTEYNNWYTDRTRRFHSCIGGIHVYTVSILVSELFINLTWIHELIS</sequence>
<proteinExistence type="predicted"/>
<organism evidence="2 3">
    <name type="scientific">Daucus carota subsp. sativus</name>
    <name type="common">Carrot</name>
    <dbReference type="NCBI Taxonomy" id="79200"/>
    <lineage>
        <taxon>Eukaryota</taxon>
        <taxon>Viridiplantae</taxon>
        <taxon>Streptophyta</taxon>
        <taxon>Embryophyta</taxon>
        <taxon>Tracheophyta</taxon>
        <taxon>Spermatophyta</taxon>
        <taxon>Magnoliopsida</taxon>
        <taxon>eudicotyledons</taxon>
        <taxon>Gunneridae</taxon>
        <taxon>Pentapetalae</taxon>
        <taxon>asterids</taxon>
        <taxon>campanulids</taxon>
        <taxon>Apiales</taxon>
        <taxon>Apiaceae</taxon>
        <taxon>Apioideae</taxon>
        <taxon>Scandiceae</taxon>
        <taxon>Daucinae</taxon>
        <taxon>Daucus</taxon>
        <taxon>Daucus sect. Daucus</taxon>
    </lineage>
</organism>
<dbReference type="InterPro" id="IPR044824">
    <property type="entry name" value="MAIN-like"/>
</dbReference>
<dbReference type="Proteomes" id="UP000077755">
    <property type="component" value="Chromosome 3"/>
</dbReference>
<evidence type="ECO:0000313" key="2">
    <source>
        <dbReference type="EMBL" id="WOG93839.1"/>
    </source>
</evidence>
<evidence type="ECO:0000313" key="3">
    <source>
        <dbReference type="Proteomes" id="UP000077755"/>
    </source>
</evidence>
<reference evidence="2" key="1">
    <citation type="journal article" date="2016" name="Nat. Genet.">
        <title>A high-quality carrot genome assembly provides new insights into carotenoid accumulation and asterid genome evolution.</title>
        <authorList>
            <person name="Iorizzo M."/>
            <person name="Ellison S."/>
            <person name="Senalik D."/>
            <person name="Zeng P."/>
            <person name="Satapoomin P."/>
            <person name="Huang J."/>
            <person name="Bowman M."/>
            <person name="Iovene M."/>
            <person name="Sanseverino W."/>
            <person name="Cavagnaro P."/>
            <person name="Yildiz M."/>
            <person name="Macko-Podgorni A."/>
            <person name="Moranska E."/>
            <person name="Grzebelus E."/>
            <person name="Grzebelus D."/>
            <person name="Ashrafi H."/>
            <person name="Zheng Z."/>
            <person name="Cheng S."/>
            <person name="Spooner D."/>
            <person name="Van Deynze A."/>
            <person name="Simon P."/>
        </authorList>
    </citation>
    <scope>NUCLEOTIDE SEQUENCE</scope>
    <source>
        <tissue evidence="2">Leaf</tissue>
    </source>
</reference>
<dbReference type="PANTHER" id="PTHR46033">
    <property type="entry name" value="PROTEIN MAIN-LIKE 2"/>
    <property type="match status" value="1"/>
</dbReference>
<dbReference type="AlphaFoldDB" id="A0AAF1ASK3"/>